<feature type="domain" description="C3H1-type" evidence="15">
    <location>
        <begin position="149"/>
        <end position="171"/>
    </location>
</feature>
<dbReference type="InParanoid" id="A0A2P6NLP1"/>
<keyword evidence="6 12" id="KW-0863">Zinc-finger</keyword>
<evidence type="ECO:0000256" key="5">
    <source>
        <dbReference type="ARBA" id="ARBA00022728"/>
    </source>
</evidence>
<dbReference type="GO" id="GO:0017070">
    <property type="term" value="F:U6 snRNA binding"/>
    <property type="evidence" value="ECO:0007669"/>
    <property type="project" value="TreeGrafter"/>
</dbReference>
<dbReference type="PROSITE" id="PS50103">
    <property type="entry name" value="ZF_C3H1"/>
    <property type="match status" value="1"/>
</dbReference>
<organism evidence="17 18">
    <name type="scientific">Planoprotostelium fungivorum</name>
    <dbReference type="NCBI Taxonomy" id="1890364"/>
    <lineage>
        <taxon>Eukaryota</taxon>
        <taxon>Amoebozoa</taxon>
        <taxon>Evosea</taxon>
        <taxon>Variosea</taxon>
        <taxon>Cavosteliida</taxon>
        <taxon>Cavosteliaceae</taxon>
        <taxon>Planoprotostelium</taxon>
    </lineage>
</organism>
<dbReference type="SMART" id="SM00360">
    <property type="entry name" value="RRM"/>
    <property type="match status" value="1"/>
</dbReference>
<dbReference type="Gene3D" id="3.30.70.330">
    <property type="match status" value="1"/>
</dbReference>
<proteinExistence type="inferred from homology"/>
<dbReference type="EMBL" id="MDYQ01000434">
    <property type="protein sequence ID" value="PRP74892.1"/>
    <property type="molecule type" value="Genomic_DNA"/>
</dbReference>
<dbReference type="SUPFAM" id="SSF90229">
    <property type="entry name" value="CCCH zinc finger"/>
    <property type="match status" value="1"/>
</dbReference>
<dbReference type="OrthoDB" id="10259600at2759"/>
<evidence type="ECO:0000256" key="1">
    <source>
        <dbReference type="ARBA" id="ARBA00004123"/>
    </source>
</evidence>
<dbReference type="InterPro" id="IPR012677">
    <property type="entry name" value="Nucleotide-bd_a/b_plait_sf"/>
</dbReference>
<evidence type="ECO:0000259" key="14">
    <source>
        <dbReference type="PROSITE" id="PS50102"/>
    </source>
</evidence>
<keyword evidence="18" id="KW-1185">Reference proteome</keyword>
<dbReference type="Gene3D" id="4.10.1000.10">
    <property type="entry name" value="Zinc finger, CCCH-type"/>
    <property type="match status" value="1"/>
</dbReference>
<evidence type="ECO:0000256" key="11">
    <source>
        <dbReference type="PROSITE-ProRule" id="PRU00176"/>
    </source>
</evidence>
<dbReference type="InterPro" id="IPR032297">
    <property type="entry name" value="Torus"/>
</dbReference>
<evidence type="ECO:0000313" key="17">
    <source>
        <dbReference type="EMBL" id="PRP84877.1"/>
    </source>
</evidence>
<feature type="compositionally biased region" description="Polar residues" evidence="13">
    <location>
        <begin position="328"/>
        <end position="341"/>
    </location>
</feature>
<keyword evidence="4 12" id="KW-0479">Metal-binding</keyword>
<keyword evidence="10" id="KW-0539">Nucleus</keyword>
<dbReference type="STRING" id="1890364.A0A2P6NLP1"/>
<evidence type="ECO:0000256" key="4">
    <source>
        <dbReference type="ARBA" id="ARBA00022723"/>
    </source>
</evidence>
<dbReference type="InterPro" id="IPR039171">
    <property type="entry name" value="Cwc2/Slt11"/>
</dbReference>
<evidence type="ECO:0000256" key="13">
    <source>
        <dbReference type="SAM" id="MobiDB-lite"/>
    </source>
</evidence>
<dbReference type="GO" id="GO:0071006">
    <property type="term" value="C:U2-type catalytic step 1 spliceosome"/>
    <property type="evidence" value="ECO:0007669"/>
    <property type="project" value="TreeGrafter"/>
</dbReference>
<dbReference type="GO" id="GO:0008380">
    <property type="term" value="P:RNA splicing"/>
    <property type="evidence" value="ECO:0007669"/>
    <property type="project" value="UniProtKB-KW"/>
</dbReference>
<feature type="domain" description="RRM" evidence="14">
    <location>
        <begin position="215"/>
        <end position="288"/>
    </location>
</feature>
<dbReference type="PANTHER" id="PTHR14089">
    <property type="entry name" value="PRE-MRNA-SPLICING FACTOR RBM22"/>
    <property type="match status" value="1"/>
</dbReference>
<evidence type="ECO:0000256" key="7">
    <source>
        <dbReference type="ARBA" id="ARBA00022833"/>
    </source>
</evidence>
<dbReference type="Pfam" id="PF00076">
    <property type="entry name" value="RRM_1"/>
    <property type="match status" value="1"/>
</dbReference>
<name>A0A2P6NLP1_9EUKA</name>
<dbReference type="GO" id="GO:0006397">
    <property type="term" value="P:mRNA processing"/>
    <property type="evidence" value="ECO:0007669"/>
    <property type="project" value="UniProtKB-KW"/>
</dbReference>
<dbReference type="FunFam" id="3.30.70.330:FF:000476">
    <property type="entry name" value="Zinc finger CCCH domain-containing protein 4"/>
    <property type="match status" value="1"/>
</dbReference>
<evidence type="ECO:0000313" key="16">
    <source>
        <dbReference type="EMBL" id="PRP74892.1"/>
    </source>
</evidence>
<dbReference type="InterPro" id="IPR036855">
    <property type="entry name" value="Znf_CCCH_sf"/>
</dbReference>
<dbReference type="PROSITE" id="PS50102">
    <property type="entry name" value="RRM"/>
    <property type="match status" value="1"/>
</dbReference>
<dbReference type="InterPro" id="IPR000504">
    <property type="entry name" value="RRM_dom"/>
</dbReference>
<dbReference type="PANTHER" id="PTHR14089:SF6">
    <property type="entry name" value="PRE-MRNA-SPLICING FACTOR RBM22"/>
    <property type="match status" value="1"/>
</dbReference>
<dbReference type="Pfam" id="PF16131">
    <property type="entry name" value="Torus"/>
    <property type="match status" value="1"/>
</dbReference>
<comment type="similarity">
    <text evidence="2">Belongs to the SLT11 family.</text>
</comment>
<feature type="region of interest" description="Disordered" evidence="13">
    <location>
        <begin position="323"/>
        <end position="347"/>
    </location>
</feature>
<dbReference type="SUPFAM" id="SSF54928">
    <property type="entry name" value="RNA-binding domain, RBD"/>
    <property type="match status" value="1"/>
</dbReference>
<evidence type="ECO:0008006" key="19">
    <source>
        <dbReference type="Google" id="ProtNLM"/>
    </source>
</evidence>
<protein>
    <recommendedName>
        <fullName evidence="19">Pre-mRNA-splicing factor RBM22</fullName>
    </recommendedName>
</protein>
<reference evidence="17 18" key="1">
    <citation type="journal article" date="2018" name="Genome Biol. Evol.">
        <title>Multiple Roots of Fruiting Body Formation in Amoebozoa.</title>
        <authorList>
            <person name="Hillmann F."/>
            <person name="Forbes G."/>
            <person name="Novohradska S."/>
            <person name="Ferling I."/>
            <person name="Riege K."/>
            <person name="Groth M."/>
            <person name="Westermann M."/>
            <person name="Marz M."/>
            <person name="Spaller T."/>
            <person name="Winckler T."/>
            <person name="Schaap P."/>
            <person name="Glockner G."/>
        </authorList>
    </citation>
    <scope>NUCLEOTIDE SEQUENCE [LARGE SCALE GENOMIC DNA]</scope>
    <source>
        <strain evidence="17 18">Jena</strain>
    </source>
</reference>
<gene>
    <name evidence="17" type="ORF">PROFUN_07531</name>
    <name evidence="16" type="ORF">PROFUN_16101</name>
</gene>
<dbReference type="FunCoup" id="A0A2P6NLP1">
    <property type="interactions" value="497"/>
</dbReference>
<dbReference type="SMART" id="SM00356">
    <property type="entry name" value="ZnF_C3H1"/>
    <property type="match status" value="1"/>
</dbReference>
<dbReference type="Proteomes" id="UP000241769">
    <property type="component" value="Unassembled WGS sequence"/>
</dbReference>
<dbReference type="Pfam" id="PF21369">
    <property type="entry name" value="STL11_N"/>
    <property type="match status" value="1"/>
</dbReference>
<dbReference type="EMBL" id="MDYQ01000055">
    <property type="protein sequence ID" value="PRP84877.1"/>
    <property type="molecule type" value="Genomic_DNA"/>
</dbReference>
<dbReference type="AlphaFoldDB" id="A0A2P6NLP1"/>
<keyword evidence="5" id="KW-0747">Spliceosome</keyword>
<evidence type="ECO:0000256" key="6">
    <source>
        <dbReference type="ARBA" id="ARBA00022771"/>
    </source>
</evidence>
<comment type="subcellular location">
    <subcellularLocation>
        <location evidence="1">Nucleus</location>
    </subcellularLocation>
</comment>
<evidence type="ECO:0000259" key="15">
    <source>
        <dbReference type="PROSITE" id="PS50103"/>
    </source>
</evidence>
<dbReference type="GO" id="GO:0008270">
    <property type="term" value="F:zinc ion binding"/>
    <property type="evidence" value="ECO:0007669"/>
    <property type="project" value="UniProtKB-KW"/>
</dbReference>
<accession>A0A2P6NLP1</accession>
<keyword evidence="9" id="KW-0508">mRNA splicing</keyword>
<evidence type="ECO:0000256" key="2">
    <source>
        <dbReference type="ARBA" id="ARBA00007781"/>
    </source>
</evidence>
<dbReference type="GO" id="GO:0071007">
    <property type="term" value="C:U2-type catalytic step 2 spliceosome"/>
    <property type="evidence" value="ECO:0007669"/>
    <property type="project" value="TreeGrafter"/>
</dbReference>
<dbReference type="InterPro" id="IPR000571">
    <property type="entry name" value="Znf_CCCH"/>
</dbReference>
<dbReference type="GO" id="GO:0000974">
    <property type="term" value="C:Prp19 complex"/>
    <property type="evidence" value="ECO:0007669"/>
    <property type="project" value="TreeGrafter"/>
</dbReference>
<evidence type="ECO:0000256" key="9">
    <source>
        <dbReference type="ARBA" id="ARBA00023187"/>
    </source>
</evidence>
<keyword evidence="7 12" id="KW-0862">Zinc</keyword>
<dbReference type="InterPro" id="IPR048995">
    <property type="entry name" value="STL11/RBM22-like_N"/>
</dbReference>
<evidence type="ECO:0000256" key="12">
    <source>
        <dbReference type="PROSITE-ProRule" id="PRU00723"/>
    </source>
</evidence>
<dbReference type="FunFam" id="4.10.1000.10:FF:000006">
    <property type="entry name" value="Putative pre-mrna-splicing factor rbm22"/>
    <property type="match status" value="1"/>
</dbReference>
<sequence length="347" mass="38502">MSGQEDFPIICETCLGENPYVRMMRAECDKECKICARPFTVYRWRPGSNARYKKTEICQTCAKLKNVCQTCVLDLQYGLPVQVRDQALAGNPTSTLLQATTDVNREWSIRAAEKEMDEGLFKYGRLETQNALSKVTRNAPYYKRNLAHICSFFVKGTCTRGASCPYRHEIPEQDPELKDQNIKDRYFGKNDPVAKKMLNRMSGHELHPPNDPSAKTLYLGGVTEDILEQDIKDAFYVFGEIQEIRLAPKSLSAFVTFAARPSAEEAASKMSNNCTLRDKKIRVGWARSSNAEAGSKGNNTTGGAGGNDFFSLSGNAPFAQSYIPPNPSLSKPSYPSANPSLFGSKGV</sequence>
<evidence type="ECO:0000256" key="10">
    <source>
        <dbReference type="ARBA" id="ARBA00023242"/>
    </source>
</evidence>
<evidence type="ECO:0000313" key="18">
    <source>
        <dbReference type="Proteomes" id="UP000241769"/>
    </source>
</evidence>
<comment type="caution">
    <text evidence="17">The sequence shown here is derived from an EMBL/GenBank/DDBJ whole genome shotgun (WGS) entry which is preliminary data.</text>
</comment>
<dbReference type="InterPro" id="IPR035979">
    <property type="entry name" value="RBD_domain_sf"/>
</dbReference>
<keyword evidence="3" id="KW-0507">mRNA processing</keyword>
<dbReference type="GO" id="GO:0036002">
    <property type="term" value="F:pre-mRNA binding"/>
    <property type="evidence" value="ECO:0007669"/>
    <property type="project" value="TreeGrafter"/>
</dbReference>
<feature type="zinc finger region" description="C3H1-type" evidence="12">
    <location>
        <begin position="149"/>
        <end position="171"/>
    </location>
</feature>
<evidence type="ECO:0000256" key="3">
    <source>
        <dbReference type="ARBA" id="ARBA00022664"/>
    </source>
</evidence>
<keyword evidence="8 11" id="KW-0694">RNA-binding</keyword>
<evidence type="ECO:0000256" key="8">
    <source>
        <dbReference type="ARBA" id="ARBA00022884"/>
    </source>
</evidence>